<dbReference type="EMBL" id="CAAALY010011813">
    <property type="protein sequence ID" value="VEL11447.1"/>
    <property type="molecule type" value="Genomic_DNA"/>
</dbReference>
<feature type="compositionally biased region" description="Polar residues" evidence="1">
    <location>
        <begin position="90"/>
        <end position="106"/>
    </location>
</feature>
<evidence type="ECO:0000313" key="3">
    <source>
        <dbReference type="Proteomes" id="UP000784294"/>
    </source>
</evidence>
<evidence type="ECO:0000313" key="2">
    <source>
        <dbReference type="EMBL" id="VEL11447.1"/>
    </source>
</evidence>
<reference evidence="2" key="1">
    <citation type="submission" date="2018-11" db="EMBL/GenBank/DDBJ databases">
        <authorList>
            <consortium name="Pathogen Informatics"/>
        </authorList>
    </citation>
    <scope>NUCLEOTIDE SEQUENCE</scope>
</reference>
<feature type="region of interest" description="Disordered" evidence="1">
    <location>
        <begin position="1"/>
        <end position="29"/>
    </location>
</feature>
<gene>
    <name evidence="2" type="ORF">PXEA_LOCUS4887</name>
</gene>
<comment type="caution">
    <text evidence="2">The sequence shown here is derived from an EMBL/GenBank/DDBJ whole genome shotgun (WGS) entry which is preliminary data.</text>
</comment>
<protein>
    <submittedName>
        <fullName evidence="2">Uncharacterized protein</fullName>
    </submittedName>
</protein>
<sequence>MNREILRMLRNTRSVEGSSEEARNALADESETAIRCLPEIKQDKSSDKAFLGVVLPKRQAKRDVEDISDGRENGTSRTRVKRVRLLTEPSAPQLSTGERSELSMGNDNTQALKSSRLSSSSAGCTGEEEAKGQCICSPEQMQRLMTLTQSREWGIADQMLRAVRRDNMEGQIARQELPCDEVNSPPT</sequence>
<accession>A0A448WGU6</accession>
<organism evidence="2 3">
    <name type="scientific">Protopolystoma xenopodis</name>
    <dbReference type="NCBI Taxonomy" id="117903"/>
    <lineage>
        <taxon>Eukaryota</taxon>
        <taxon>Metazoa</taxon>
        <taxon>Spiralia</taxon>
        <taxon>Lophotrochozoa</taxon>
        <taxon>Platyhelminthes</taxon>
        <taxon>Monogenea</taxon>
        <taxon>Polyopisthocotylea</taxon>
        <taxon>Polystomatidea</taxon>
        <taxon>Polystomatidae</taxon>
        <taxon>Protopolystoma</taxon>
    </lineage>
</organism>
<feature type="compositionally biased region" description="Basic and acidic residues" evidence="1">
    <location>
        <begin position="61"/>
        <end position="74"/>
    </location>
</feature>
<keyword evidence="3" id="KW-1185">Reference proteome</keyword>
<dbReference type="Proteomes" id="UP000784294">
    <property type="component" value="Unassembled WGS sequence"/>
</dbReference>
<proteinExistence type="predicted"/>
<name>A0A448WGU6_9PLAT</name>
<dbReference type="AlphaFoldDB" id="A0A448WGU6"/>
<evidence type="ECO:0000256" key="1">
    <source>
        <dbReference type="SAM" id="MobiDB-lite"/>
    </source>
</evidence>
<feature type="region of interest" description="Disordered" evidence="1">
    <location>
        <begin position="61"/>
        <end position="106"/>
    </location>
</feature>